<reference evidence="4" key="1">
    <citation type="submission" date="2015-08" db="EMBL/GenBank/DDBJ databases">
        <authorList>
            <person name="Varghese N."/>
        </authorList>
    </citation>
    <scope>NUCLEOTIDE SEQUENCE [LARGE SCALE GENOMIC DNA]</scope>
    <source>
        <strain evidence="4">DSM 27808</strain>
    </source>
</reference>
<dbReference type="Proteomes" id="UP000182598">
    <property type="component" value="Unassembled WGS sequence"/>
</dbReference>
<sequence length="106" mass="11909">MTDLQQHIEAKLQHQLQPVYLSVVNESHMHGTPSNDSHFKVIAVCEQFDGMRLLQRHRAVNKVLADELAGPVHALALHVYSPTEWQQLHQVPDSPACRGGSQLDNN</sequence>
<dbReference type="Gene3D" id="3.10.20.90">
    <property type="entry name" value="Phosphatidylinositol 3-kinase Catalytic Subunit, Chain A, domain 1"/>
    <property type="match status" value="1"/>
</dbReference>
<dbReference type="PANTHER" id="PTHR46229:SF2">
    <property type="entry name" value="BOLA-LIKE PROTEIN 1"/>
    <property type="match status" value="1"/>
</dbReference>
<proteinExistence type="inferred from homology"/>
<dbReference type="InterPro" id="IPR036065">
    <property type="entry name" value="BolA-like_sf"/>
</dbReference>
<dbReference type="GO" id="GO:0006351">
    <property type="term" value="P:DNA-templated transcription"/>
    <property type="evidence" value="ECO:0007669"/>
    <property type="project" value="TreeGrafter"/>
</dbReference>
<accession>A0A0K6GYT6</accession>
<organism evidence="3 4">
    <name type="scientific">Pseudidiomarina woesei</name>
    <dbReference type="NCBI Taxonomy" id="1381080"/>
    <lineage>
        <taxon>Bacteria</taxon>
        <taxon>Pseudomonadati</taxon>
        <taxon>Pseudomonadota</taxon>
        <taxon>Gammaproteobacteria</taxon>
        <taxon>Alteromonadales</taxon>
        <taxon>Idiomarinaceae</taxon>
        <taxon>Pseudidiomarina</taxon>
    </lineage>
</organism>
<dbReference type="InterPro" id="IPR002634">
    <property type="entry name" value="BolA"/>
</dbReference>
<dbReference type="InterPro" id="IPR050961">
    <property type="entry name" value="BolA/IbaG_stress_morph_reg"/>
</dbReference>
<comment type="similarity">
    <text evidence="1 2">Belongs to the BolA/IbaG family.</text>
</comment>
<evidence type="ECO:0000256" key="2">
    <source>
        <dbReference type="RuleBase" id="RU003860"/>
    </source>
</evidence>
<dbReference type="AlphaFoldDB" id="A0A0K6GYT6"/>
<dbReference type="GO" id="GO:0005829">
    <property type="term" value="C:cytosol"/>
    <property type="evidence" value="ECO:0007669"/>
    <property type="project" value="TreeGrafter"/>
</dbReference>
<dbReference type="EMBL" id="CYHB01000001">
    <property type="protein sequence ID" value="CUA83663.1"/>
    <property type="molecule type" value="Genomic_DNA"/>
</dbReference>
<protein>
    <submittedName>
        <fullName evidence="3">Transcriptional regulator, BolA protein family</fullName>
    </submittedName>
</protein>
<dbReference type="PIRSF" id="PIRSF003113">
    <property type="entry name" value="BolA"/>
    <property type="match status" value="1"/>
</dbReference>
<gene>
    <name evidence="3" type="ORF">Ga0061064_0723</name>
</gene>
<dbReference type="Pfam" id="PF01722">
    <property type="entry name" value="BolA"/>
    <property type="match status" value="1"/>
</dbReference>
<dbReference type="RefSeq" id="WP_055438378.1">
    <property type="nucleotide sequence ID" value="NZ_CYHB01000001.1"/>
</dbReference>
<evidence type="ECO:0000313" key="4">
    <source>
        <dbReference type="Proteomes" id="UP000182598"/>
    </source>
</evidence>
<keyword evidence="4" id="KW-1185">Reference proteome</keyword>
<evidence type="ECO:0000256" key="1">
    <source>
        <dbReference type="ARBA" id="ARBA00005578"/>
    </source>
</evidence>
<dbReference type="SUPFAM" id="SSF82657">
    <property type="entry name" value="BolA-like"/>
    <property type="match status" value="1"/>
</dbReference>
<dbReference type="OrthoDB" id="9801469at2"/>
<dbReference type="PANTHER" id="PTHR46229">
    <property type="entry name" value="BOLA TRANSCRIPTION REGULATOR"/>
    <property type="match status" value="1"/>
</dbReference>
<name>A0A0K6GYT6_9GAMM</name>
<evidence type="ECO:0000313" key="3">
    <source>
        <dbReference type="EMBL" id="CUA83663.1"/>
    </source>
</evidence>